<feature type="transmembrane region" description="Helical" evidence="11">
    <location>
        <begin position="169"/>
        <end position="189"/>
    </location>
</feature>
<evidence type="ECO:0000313" key="12">
    <source>
        <dbReference type="EMBL" id="MFA1555838.1"/>
    </source>
</evidence>
<feature type="transmembrane region" description="Helical" evidence="11">
    <location>
        <begin position="56"/>
        <end position="79"/>
    </location>
</feature>
<evidence type="ECO:0000256" key="11">
    <source>
        <dbReference type="SAM" id="Phobius"/>
    </source>
</evidence>
<evidence type="ECO:0000256" key="5">
    <source>
        <dbReference type="ARBA" id="ARBA00022605"/>
    </source>
</evidence>
<evidence type="ECO:0000256" key="8">
    <source>
        <dbReference type="ARBA" id="ARBA00023032"/>
    </source>
</evidence>
<evidence type="ECO:0000256" key="2">
    <source>
        <dbReference type="ARBA" id="ARBA00022448"/>
    </source>
</evidence>
<comment type="subcellular location">
    <subcellularLocation>
        <location evidence="1">Membrane</location>
        <topology evidence="1">Multi-pass membrane protein</topology>
    </subcellularLocation>
</comment>
<dbReference type="InterPro" id="IPR050480">
    <property type="entry name" value="CysZ-like"/>
</dbReference>
<evidence type="ECO:0000256" key="6">
    <source>
        <dbReference type="ARBA" id="ARBA00022692"/>
    </source>
</evidence>
<keyword evidence="8" id="KW-0764">Sulfate transport</keyword>
<comment type="caution">
    <text evidence="12">The sequence shown here is derived from an EMBL/GenBank/DDBJ whole genome shotgun (WGS) entry which is preliminary data.</text>
</comment>
<accession>A0ABV4R1N3</accession>
<protein>
    <submittedName>
        <fullName evidence="12">EI24 domain-containing protein</fullName>
    </submittedName>
</protein>
<feature type="compositionally biased region" description="Pro residues" evidence="10">
    <location>
        <begin position="1"/>
        <end position="28"/>
    </location>
</feature>
<keyword evidence="9 11" id="KW-0472">Membrane</keyword>
<feature type="transmembrane region" description="Helical" evidence="11">
    <location>
        <begin position="237"/>
        <end position="259"/>
    </location>
</feature>
<feature type="region of interest" description="Disordered" evidence="10">
    <location>
        <begin position="1"/>
        <end position="29"/>
    </location>
</feature>
<keyword evidence="7 11" id="KW-1133">Transmembrane helix</keyword>
<dbReference type="RefSeq" id="WP_371942560.1">
    <property type="nucleotide sequence ID" value="NZ_JAXCEH010000012.1"/>
</dbReference>
<gene>
    <name evidence="12" type="ORF">SM436_19290</name>
</gene>
<keyword evidence="2" id="KW-0813">Transport</keyword>
<evidence type="ECO:0000256" key="9">
    <source>
        <dbReference type="ARBA" id="ARBA00023136"/>
    </source>
</evidence>
<dbReference type="Pfam" id="PF07264">
    <property type="entry name" value="EI24"/>
    <property type="match status" value="1"/>
</dbReference>
<keyword evidence="13" id="KW-1185">Reference proteome</keyword>
<dbReference type="Proteomes" id="UP001569904">
    <property type="component" value="Unassembled WGS sequence"/>
</dbReference>
<evidence type="ECO:0000256" key="4">
    <source>
        <dbReference type="ARBA" id="ARBA00022519"/>
    </source>
</evidence>
<keyword evidence="3" id="KW-1003">Cell membrane</keyword>
<evidence type="ECO:0000256" key="10">
    <source>
        <dbReference type="SAM" id="MobiDB-lite"/>
    </source>
</evidence>
<sequence>MSQPHVPNPSRVPNPPQAPRMPAPPPAKPSAVKDLFGGARYLLRGMGWMARHPAQWLFGLIPALIVLIVYAAALVFLALQIDDLAGWVTGFADGWSDGARTSARVVAGIALYGSALFLAITTFTAVTLLVGDPFYEAIAVRVEESQGGAPPEPDVPLLVQIGRAIKDTLIIGAIVLAFTVVFFACGFLPVVGQTVVPVVAALVSGYFLAGELTSIALERRGILRKERFARMKAHRPLVVGFGAATFVVFLIPLGVVLAMPGAVAGATLMARERLADDPLVAAGEGGTTRHH</sequence>
<feature type="transmembrane region" description="Helical" evidence="11">
    <location>
        <begin position="195"/>
        <end position="217"/>
    </location>
</feature>
<evidence type="ECO:0000256" key="3">
    <source>
        <dbReference type="ARBA" id="ARBA00022475"/>
    </source>
</evidence>
<keyword evidence="4" id="KW-0997">Cell inner membrane</keyword>
<evidence type="ECO:0000256" key="1">
    <source>
        <dbReference type="ARBA" id="ARBA00004141"/>
    </source>
</evidence>
<dbReference type="PANTHER" id="PTHR37468:SF1">
    <property type="entry name" value="SULFATE TRANSPORTER CYSZ"/>
    <property type="match status" value="1"/>
</dbReference>
<dbReference type="PANTHER" id="PTHR37468">
    <property type="entry name" value="SULFATE TRANSPORTER CYSZ"/>
    <property type="match status" value="1"/>
</dbReference>
<dbReference type="EMBL" id="JAXCEH010000012">
    <property type="protein sequence ID" value="MFA1555838.1"/>
    <property type="molecule type" value="Genomic_DNA"/>
</dbReference>
<evidence type="ECO:0000313" key="13">
    <source>
        <dbReference type="Proteomes" id="UP001569904"/>
    </source>
</evidence>
<keyword evidence="6 11" id="KW-0812">Transmembrane</keyword>
<dbReference type="InterPro" id="IPR059112">
    <property type="entry name" value="CysZ/EI24"/>
</dbReference>
<proteinExistence type="predicted"/>
<evidence type="ECO:0000256" key="7">
    <source>
        <dbReference type="ARBA" id="ARBA00022989"/>
    </source>
</evidence>
<feature type="transmembrane region" description="Helical" evidence="11">
    <location>
        <begin position="109"/>
        <end position="131"/>
    </location>
</feature>
<organism evidence="12 13">
    <name type="scientific">Actinomadura chokoriensis</name>
    <dbReference type="NCBI Taxonomy" id="454156"/>
    <lineage>
        <taxon>Bacteria</taxon>
        <taxon>Bacillati</taxon>
        <taxon>Actinomycetota</taxon>
        <taxon>Actinomycetes</taxon>
        <taxon>Streptosporangiales</taxon>
        <taxon>Thermomonosporaceae</taxon>
        <taxon>Actinomadura</taxon>
    </lineage>
</organism>
<name>A0ABV4R1N3_9ACTN</name>
<reference evidence="12 13" key="1">
    <citation type="submission" date="2023-11" db="EMBL/GenBank/DDBJ databases">
        <title>Actinomadura monticuli sp. nov., isolated from volcanic ash.</title>
        <authorList>
            <person name="Lee S.D."/>
            <person name="Yang H."/>
            <person name="Kim I.S."/>
        </authorList>
    </citation>
    <scope>NUCLEOTIDE SEQUENCE [LARGE SCALE GENOMIC DNA]</scope>
    <source>
        <strain evidence="12 13">DSM 45346</strain>
    </source>
</reference>
<keyword evidence="5" id="KW-0028">Amino-acid biosynthesis</keyword>